<evidence type="ECO:0000313" key="1">
    <source>
        <dbReference type="EMBL" id="KRL90201.1"/>
    </source>
</evidence>
<protein>
    <submittedName>
        <fullName evidence="1">Uncharacterized protein</fullName>
    </submittedName>
</protein>
<organism evidence="1 2">
    <name type="scientific">Lactobacillus kalixensis DSM 16043</name>
    <dbReference type="NCBI Taxonomy" id="1423763"/>
    <lineage>
        <taxon>Bacteria</taxon>
        <taxon>Bacillati</taxon>
        <taxon>Bacillota</taxon>
        <taxon>Bacilli</taxon>
        <taxon>Lactobacillales</taxon>
        <taxon>Lactobacillaceae</taxon>
        <taxon>Lactobacillus</taxon>
    </lineage>
</organism>
<keyword evidence="2" id="KW-1185">Reference proteome</keyword>
<gene>
    <name evidence="1" type="ORF">FC46_GL000389</name>
</gene>
<name>A0A0R1UA33_9LACO</name>
<sequence length="302" mass="34180">MAKYKFEVHYSGPALENNSIPVKDLAPSLLSLSEAFQTIQKIEHPNEEPLSLNISATKKGSFIAELFLVNGPDLLNHVINILNSNPSQALLNLTTYTGIFIEVIKVIQQIAKKKIKDKSEEDGKVTLTLDDKTKLTMSEAAFRTYRNLEFRKEVNEIVKPLKNEGIESVGFSHDEKMSVTVSHSDYSKFDVPSVKEKHLETNDATVYLQIINVAFEHGKWKFSMGDSQFFADIDDEQFLKSVEKNEEQFGSTDALKVKLRTAQYLDKNGNLKTNYTIVKVLEHIKGSEQIGLDLFDEDDENN</sequence>
<dbReference type="Proteomes" id="UP000051036">
    <property type="component" value="Unassembled WGS sequence"/>
</dbReference>
<reference evidence="1 2" key="1">
    <citation type="journal article" date="2015" name="Genome Announc.">
        <title>Expanding the biotechnology potential of lactobacilli through comparative genomics of 213 strains and associated genera.</title>
        <authorList>
            <person name="Sun Z."/>
            <person name="Harris H.M."/>
            <person name="McCann A."/>
            <person name="Guo C."/>
            <person name="Argimon S."/>
            <person name="Zhang W."/>
            <person name="Yang X."/>
            <person name="Jeffery I.B."/>
            <person name="Cooney J.C."/>
            <person name="Kagawa T.F."/>
            <person name="Liu W."/>
            <person name="Song Y."/>
            <person name="Salvetti E."/>
            <person name="Wrobel A."/>
            <person name="Rasinkangas P."/>
            <person name="Parkhill J."/>
            <person name="Rea M.C."/>
            <person name="O'Sullivan O."/>
            <person name="Ritari J."/>
            <person name="Douillard F.P."/>
            <person name="Paul Ross R."/>
            <person name="Yang R."/>
            <person name="Briner A.E."/>
            <person name="Felis G.E."/>
            <person name="de Vos W.M."/>
            <person name="Barrangou R."/>
            <person name="Klaenhammer T.R."/>
            <person name="Caufield P.W."/>
            <person name="Cui Y."/>
            <person name="Zhang H."/>
            <person name="O'Toole P.W."/>
        </authorList>
    </citation>
    <scope>NUCLEOTIDE SEQUENCE [LARGE SCALE GENOMIC DNA]</scope>
    <source>
        <strain evidence="1 2">DSM 16043</strain>
    </source>
</reference>
<dbReference type="OrthoDB" id="2289999at2"/>
<accession>A0A0R1UA33</accession>
<dbReference type="RefSeq" id="WP_057798628.1">
    <property type="nucleotide sequence ID" value="NZ_AZFM01000014.1"/>
</dbReference>
<evidence type="ECO:0000313" key="2">
    <source>
        <dbReference type="Proteomes" id="UP000051036"/>
    </source>
</evidence>
<proteinExistence type="predicted"/>
<dbReference type="AlphaFoldDB" id="A0A0R1UA33"/>
<comment type="caution">
    <text evidence="1">The sequence shown here is derived from an EMBL/GenBank/DDBJ whole genome shotgun (WGS) entry which is preliminary data.</text>
</comment>
<dbReference type="PATRIC" id="fig|1423763.3.peg.393"/>
<dbReference type="EMBL" id="AZFM01000014">
    <property type="protein sequence ID" value="KRL90201.1"/>
    <property type="molecule type" value="Genomic_DNA"/>
</dbReference>